<evidence type="ECO:0000256" key="1">
    <source>
        <dbReference type="ARBA" id="ARBA00023015"/>
    </source>
</evidence>
<gene>
    <name evidence="7" type="ORF">IMZ08_14910</name>
</gene>
<dbReference type="InterPro" id="IPR018490">
    <property type="entry name" value="cNMP-bd_dom_sf"/>
</dbReference>
<dbReference type="InterPro" id="IPR036390">
    <property type="entry name" value="WH_DNA-bd_sf"/>
</dbReference>
<dbReference type="Proteomes" id="UP001516662">
    <property type="component" value="Unassembled WGS sequence"/>
</dbReference>
<accession>A0ABR9QLM1</accession>
<proteinExistence type="predicted"/>
<dbReference type="SMART" id="SM00419">
    <property type="entry name" value="HTH_CRP"/>
    <property type="match status" value="1"/>
</dbReference>
<evidence type="ECO:0000259" key="5">
    <source>
        <dbReference type="PROSITE" id="PS50042"/>
    </source>
</evidence>
<dbReference type="PROSITE" id="PS50042">
    <property type="entry name" value="CNMP_BINDING_3"/>
    <property type="match status" value="1"/>
</dbReference>
<protein>
    <submittedName>
        <fullName evidence="7">Crp/Fnr family transcriptional regulator</fullName>
    </submittedName>
</protein>
<keyword evidence="2" id="KW-0238">DNA-binding</keyword>
<dbReference type="CDD" id="cd00092">
    <property type="entry name" value="HTH_CRP"/>
    <property type="match status" value="1"/>
</dbReference>
<dbReference type="EMBL" id="JADCLJ010000022">
    <property type="protein sequence ID" value="MBE4909339.1"/>
    <property type="molecule type" value="Genomic_DNA"/>
</dbReference>
<dbReference type="PROSITE" id="PS51063">
    <property type="entry name" value="HTH_CRP_2"/>
    <property type="match status" value="1"/>
</dbReference>
<dbReference type="Gene3D" id="1.10.10.10">
    <property type="entry name" value="Winged helix-like DNA-binding domain superfamily/Winged helix DNA-binding domain"/>
    <property type="match status" value="1"/>
</dbReference>
<dbReference type="Pfam" id="PF13545">
    <property type="entry name" value="HTH_Crp_2"/>
    <property type="match status" value="1"/>
</dbReference>
<dbReference type="CDD" id="cd00038">
    <property type="entry name" value="CAP_ED"/>
    <property type="match status" value="1"/>
</dbReference>
<feature type="domain" description="HTH crp-type" evidence="6">
    <location>
        <begin position="147"/>
        <end position="220"/>
    </location>
</feature>
<dbReference type="SMART" id="SM00100">
    <property type="entry name" value="cNMP"/>
    <property type="match status" value="1"/>
</dbReference>
<dbReference type="PRINTS" id="PR00034">
    <property type="entry name" value="HTHCRP"/>
</dbReference>
<feature type="domain" description="Cyclic nucleotide-binding" evidence="5">
    <location>
        <begin position="11"/>
        <end position="116"/>
    </location>
</feature>
<evidence type="ECO:0000313" key="7">
    <source>
        <dbReference type="EMBL" id="MBE4909339.1"/>
    </source>
</evidence>
<keyword evidence="4" id="KW-0804">Transcription</keyword>
<evidence type="ECO:0000256" key="2">
    <source>
        <dbReference type="ARBA" id="ARBA00023125"/>
    </source>
</evidence>
<dbReference type="InterPro" id="IPR014710">
    <property type="entry name" value="RmlC-like_jellyroll"/>
</dbReference>
<keyword evidence="3" id="KW-0010">Activator</keyword>
<organism evidence="7 8">
    <name type="scientific">Litchfieldia luteola</name>
    <dbReference type="NCBI Taxonomy" id="682179"/>
    <lineage>
        <taxon>Bacteria</taxon>
        <taxon>Bacillati</taxon>
        <taxon>Bacillota</taxon>
        <taxon>Bacilli</taxon>
        <taxon>Bacillales</taxon>
        <taxon>Bacillaceae</taxon>
        <taxon>Litchfieldia</taxon>
    </lineage>
</organism>
<keyword evidence="8" id="KW-1185">Reference proteome</keyword>
<evidence type="ECO:0000259" key="6">
    <source>
        <dbReference type="PROSITE" id="PS51063"/>
    </source>
</evidence>
<dbReference type="PANTHER" id="PTHR24567">
    <property type="entry name" value="CRP FAMILY TRANSCRIPTIONAL REGULATORY PROTEIN"/>
    <property type="match status" value="1"/>
</dbReference>
<dbReference type="InterPro" id="IPR000595">
    <property type="entry name" value="cNMP-bd_dom"/>
</dbReference>
<evidence type="ECO:0000256" key="4">
    <source>
        <dbReference type="ARBA" id="ARBA00023163"/>
    </source>
</evidence>
<evidence type="ECO:0000256" key="3">
    <source>
        <dbReference type="ARBA" id="ARBA00023159"/>
    </source>
</evidence>
<dbReference type="PANTHER" id="PTHR24567:SF74">
    <property type="entry name" value="HTH-TYPE TRANSCRIPTIONAL REGULATOR ARCR"/>
    <property type="match status" value="1"/>
</dbReference>
<dbReference type="SUPFAM" id="SSF46785">
    <property type="entry name" value="Winged helix' DNA-binding domain"/>
    <property type="match status" value="1"/>
</dbReference>
<dbReference type="SUPFAM" id="SSF51206">
    <property type="entry name" value="cAMP-binding domain-like"/>
    <property type="match status" value="1"/>
</dbReference>
<comment type="caution">
    <text evidence="7">The sequence shown here is derived from an EMBL/GenBank/DDBJ whole genome shotgun (WGS) entry which is preliminary data.</text>
</comment>
<dbReference type="Gene3D" id="2.60.120.10">
    <property type="entry name" value="Jelly Rolls"/>
    <property type="match status" value="1"/>
</dbReference>
<dbReference type="InterPro" id="IPR036388">
    <property type="entry name" value="WH-like_DNA-bd_sf"/>
</dbReference>
<sequence>MYKELLRKLDLFKELPEESLEFIQKSLTTLRFAKGDTIFTEFEEAKGVYFVKTGIVRLTKGDNTGKELVVCLKKAGDLFAEACLFSQPGSFYPATAHMIVDGDVLFLKTEALEKELKFNPELGIEIIRYMSSQLRGFTSTLRDIALLDVYSKTISALDRLAKEFGEHHGYGVQIELPLTVQEFANLVGARRESVSRVFTRLKNDNVIAIYDKKIVIVDWCKFCTLYKVQMFA</sequence>
<dbReference type="InterPro" id="IPR050397">
    <property type="entry name" value="Env_Response_Regulators"/>
</dbReference>
<dbReference type="Pfam" id="PF00027">
    <property type="entry name" value="cNMP_binding"/>
    <property type="match status" value="1"/>
</dbReference>
<dbReference type="RefSeq" id="WP_193537882.1">
    <property type="nucleotide sequence ID" value="NZ_JADCLJ010000022.1"/>
</dbReference>
<name>A0ABR9QLM1_9BACI</name>
<reference evidence="7 8" key="1">
    <citation type="submission" date="2020-10" db="EMBL/GenBank/DDBJ databases">
        <title>Bacillus sp. HD4P25, an endophyte from a halophyte.</title>
        <authorList>
            <person name="Sun J.-Q."/>
        </authorList>
    </citation>
    <scope>NUCLEOTIDE SEQUENCE [LARGE SCALE GENOMIC DNA]</scope>
    <source>
        <strain evidence="7 8">YIM 93174</strain>
    </source>
</reference>
<keyword evidence="1" id="KW-0805">Transcription regulation</keyword>
<evidence type="ECO:0000313" key="8">
    <source>
        <dbReference type="Proteomes" id="UP001516662"/>
    </source>
</evidence>
<dbReference type="InterPro" id="IPR012318">
    <property type="entry name" value="HTH_CRP"/>
</dbReference>